<reference evidence="2" key="2">
    <citation type="submission" date="2020-11" db="EMBL/GenBank/DDBJ databases">
        <authorList>
            <person name="McCartney M.A."/>
            <person name="Auch B."/>
            <person name="Kono T."/>
            <person name="Mallez S."/>
            <person name="Becker A."/>
            <person name="Gohl D.M."/>
            <person name="Silverstein K.A.T."/>
            <person name="Koren S."/>
            <person name="Bechman K.B."/>
            <person name="Herman A."/>
            <person name="Abrahante J.E."/>
            <person name="Garbe J."/>
        </authorList>
    </citation>
    <scope>NUCLEOTIDE SEQUENCE</scope>
    <source>
        <strain evidence="2">Duluth1</strain>
        <tissue evidence="2">Whole animal</tissue>
    </source>
</reference>
<comment type="caution">
    <text evidence="2">The sequence shown here is derived from an EMBL/GenBank/DDBJ whole genome shotgun (WGS) entry which is preliminary data.</text>
</comment>
<evidence type="ECO:0000313" key="2">
    <source>
        <dbReference type="EMBL" id="KAH3828268.1"/>
    </source>
</evidence>
<evidence type="ECO:0000256" key="1">
    <source>
        <dbReference type="SAM" id="MobiDB-lite"/>
    </source>
</evidence>
<name>A0A9D4H6F0_DREPO</name>
<dbReference type="AlphaFoldDB" id="A0A9D4H6F0"/>
<feature type="region of interest" description="Disordered" evidence="1">
    <location>
        <begin position="1"/>
        <end position="20"/>
    </location>
</feature>
<keyword evidence="3" id="KW-1185">Reference proteome</keyword>
<proteinExistence type="predicted"/>
<sequence length="112" mass="12395">MQPPSRESSSANEPPNKESISCEQVQFGVDSILQSSEFRPRADALKGSVIETLAAQHGMSHIALPIDDNVTYHHWTLGDIQRTYQGQIPWIYAEPGTCAYCPQNGVPANIWI</sequence>
<reference evidence="2" key="1">
    <citation type="journal article" date="2019" name="bioRxiv">
        <title>The Genome of the Zebra Mussel, Dreissena polymorpha: A Resource for Invasive Species Research.</title>
        <authorList>
            <person name="McCartney M.A."/>
            <person name="Auch B."/>
            <person name="Kono T."/>
            <person name="Mallez S."/>
            <person name="Zhang Y."/>
            <person name="Obille A."/>
            <person name="Becker A."/>
            <person name="Abrahante J.E."/>
            <person name="Garbe J."/>
            <person name="Badalamenti J.P."/>
            <person name="Herman A."/>
            <person name="Mangelson H."/>
            <person name="Liachko I."/>
            <person name="Sullivan S."/>
            <person name="Sone E.D."/>
            <person name="Koren S."/>
            <person name="Silverstein K.A.T."/>
            <person name="Beckman K.B."/>
            <person name="Gohl D.M."/>
        </authorList>
    </citation>
    <scope>NUCLEOTIDE SEQUENCE</scope>
    <source>
        <strain evidence="2">Duluth1</strain>
        <tissue evidence="2">Whole animal</tissue>
    </source>
</reference>
<gene>
    <name evidence="2" type="ORF">DPMN_130221</name>
</gene>
<dbReference type="EMBL" id="JAIWYP010000005">
    <property type="protein sequence ID" value="KAH3828268.1"/>
    <property type="molecule type" value="Genomic_DNA"/>
</dbReference>
<organism evidence="2 3">
    <name type="scientific">Dreissena polymorpha</name>
    <name type="common">Zebra mussel</name>
    <name type="synonym">Mytilus polymorpha</name>
    <dbReference type="NCBI Taxonomy" id="45954"/>
    <lineage>
        <taxon>Eukaryota</taxon>
        <taxon>Metazoa</taxon>
        <taxon>Spiralia</taxon>
        <taxon>Lophotrochozoa</taxon>
        <taxon>Mollusca</taxon>
        <taxon>Bivalvia</taxon>
        <taxon>Autobranchia</taxon>
        <taxon>Heteroconchia</taxon>
        <taxon>Euheterodonta</taxon>
        <taxon>Imparidentia</taxon>
        <taxon>Neoheterodontei</taxon>
        <taxon>Myida</taxon>
        <taxon>Dreissenoidea</taxon>
        <taxon>Dreissenidae</taxon>
        <taxon>Dreissena</taxon>
    </lineage>
</organism>
<accession>A0A9D4H6F0</accession>
<dbReference type="Proteomes" id="UP000828390">
    <property type="component" value="Unassembled WGS sequence"/>
</dbReference>
<evidence type="ECO:0000313" key="3">
    <source>
        <dbReference type="Proteomes" id="UP000828390"/>
    </source>
</evidence>
<protein>
    <submittedName>
        <fullName evidence="2">Uncharacterized protein</fullName>
    </submittedName>
</protein>